<dbReference type="EMBL" id="JACHLP010000003">
    <property type="protein sequence ID" value="MBB4843156.1"/>
    <property type="molecule type" value="Genomic_DNA"/>
</dbReference>
<dbReference type="Proteomes" id="UP000562027">
    <property type="component" value="Unassembled WGS sequence"/>
</dbReference>
<evidence type="ECO:0000259" key="5">
    <source>
        <dbReference type="PROSITE" id="PS50931"/>
    </source>
</evidence>
<evidence type="ECO:0000313" key="6">
    <source>
        <dbReference type="EMBL" id="MBB4843156.1"/>
    </source>
</evidence>
<sequence length="325" mass="36129">MSSSPTADPQLAEAFVARRLSLRHLRLVLALYEGKSISAAAELLHVTQPAVSKSLAELEQGLGQTLFARRGRGFHATALGERLLALARKLESDLRRGSEDVASIVRGTHGELQIGATNAALPQLLPDAMALLKQERPLVTISVRTHALSDLINELRQGRRDLVLARVPPIEMPPDIEGQVLLKQREVVVISCIHPLAKQRQLAWAQLHEQAWVGHLPGTRMRELMDRMWQELELAPPCNLIETGDIMLALSMMKRLPLLAMMPQHVARLAAQQGVVKILPLEARVGLADLALWHLREPQSELVERFKQLLHQVAADYVRRESAQA</sequence>
<dbReference type="GO" id="GO:0005829">
    <property type="term" value="C:cytosol"/>
    <property type="evidence" value="ECO:0007669"/>
    <property type="project" value="TreeGrafter"/>
</dbReference>
<keyword evidence="7" id="KW-1185">Reference proteome</keyword>
<protein>
    <submittedName>
        <fullName evidence="6">DNA-binding transcriptional LysR family regulator</fullName>
    </submittedName>
</protein>
<dbReference type="PANTHER" id="PTHR30419:SF8">
    <property type="entry name" value="NITROGEN ASSIMILATION TRANSCRIPTIONAL ACTIVATOR-RELATED"/>
    <property type="match status" value="1"/>
</dbReference>
<dbReference type="InterPro" id="IPR036390">
    <property type="entry name" value="WH_DNA-bd_sf"/>
</dbReference>
<dbReference type="PRINTS" id="PR00039">
    <property type="entry name" value="HTHLYSR"/>
</dbReference>
<dbReference type="Pfam" id="PF03466">
    <property type="entry name" value="LysR_substrate"/>
    <property type="match status" value="1"/>
</dbReference>
<evidence type="ECO:0000256" key="2">
    <source>
        <dbReference type="ARBA" id="ARBA00023015"/>
    </source>
</evidence>
<dbReference type="GO" id="GO:0003700">
    <property type="term" value="F:DNA-binding transcription factor activity"/>
    <property type="evidence" value="ECO:0007669"/>
    <property type="project" value="InterPro"/>
</dbReference>
<keyword evidence="4" id="KW-0804">Transcription</keyword>
<dbReference type="InterPro" id="IPR036388">
    <property type="entry name" value="WH-like_DNA-bd_sf"/>
</dbReference>
<evidence type="ECO:0000256" key="3">
    <source>
        <dbReference type="ARBA" id="ARBA00023125"/>
    </source>
</evidence>
<evidence type="ECO:0000256" key="4">
    <source>
        <dbReference type="ARBA" id="ARBA00023163"/>
    </source>
</evidence>
<dbReference type="InterPro" id="IPR050950">
    <property type="entry name" value="HTH-type_LysR_regulators"/>
</dbReference>
<dbReference type="GO" id="GO:0003677">
    <property type="term" value="F:DNA binding"/>
    <property type="evidence" value="ECO:0007669"/>
    <property type="project" value="UniProtKB-KW"/>
</dbReference>
<dbReference type="PROSITE" id="PS50931">
    <property type="entry name" value="HTH_LYSR"/>
    <property type="match status" value="1"/>
</dbReference>
<accession>A0A840L570</accession>
<comment type="similarity">
    <text evidence="1">Belongs to the LysR transcriptional regulatory family.</text>
</comment>
<reference evidence="6 7" key="1">
    <citation type="submission" date="2020-08" db="EMBL/GenBank/DDBJ databases">
        <title>Functional genomics of gut bacteria from endangered species of beetles.</title>
        <authorList>
            <person name="Carlos-Shanley C."/>
        </authorList>
    </citation>
    <scope>NUCLEOTIDE SEQUENCE [LARGE SCALE GENOMIC DNA]</scope>
    <source>
        <strain evidence="6 7">S00239</strain>
    </source>
</reference>
<dbReference type="Pfam" id="PF00126">
    <property type="entry name" value="HTH_1"/>
    <property type="match status" value="1"/>
</dbReference>
<dbReference type="SUPFAM" id="SSF46785">
    <property type="entry name" value="Winged helix' DNA-binding domain"/>
    <property type="match status" value="1"/>
</dbReference>
<dbReference type="PANTHER" id="PTHR30419">
    <property type="entry name" value="HTH-TYPE TRANSCRIPTIONAL REGULATOR YBHD"/>
    <property type="match status" value="1"/>
</dbReference>
<evidence type="ECO:0000256" key="1">
    <source>
        <dbReference type="ARBA" id="ARBA00009437"/>
    </source>
</evidence>
<keyword evidence="2" id="KW-0805">Transcription regulation</keyword>
<keyword evidence="3 6" id="KW-0238">DNA-binding</keyword>
<proteinExistence type="inferred from homology"/>
<dbReference type="Gene3D" id="3.40.190.290">
    <property type="match status" value="1"/>
</dbReference>
<gene>
    <name evidence="6" type="ORF">HNP55_001675</name>
</gene>
<dbReference type="InterPro" id="IPR000847">
    <property type="entry name" value="LysR_HTH_N"/>
</dbReference>
<dbReference type="RefSeq" id="WP_184298174.1">
    <property type="nucleotide sequence ID" value="NZ_JACHLP010000003.1"/>
</dbReference>
<dbReference type="InterPro" id="IPR005119">
    <property type="entry name" value="LysR_subst-bd"/>
</dbReference>
<organism evidence="6 7">
    <name type="scientific">Roseateles oligotrophus</name>
    <dbReference type="NCBI Taxonomy" id="1769250"/>
    <lineage>
        <taxon>Bacteria</taxon>
        <taxon>Pseudomonadati</taxon>
        <taxon>Pseudomonadota</taxon>
        <taxon>Betaproteobacteria</taxon>
        <taxon>Burkholderiales</taxon>
        <taxon>Sphaerotilaceae</taxon>
        <taxon>Roseateles</taxon>
    </lineage>
</organism>
<name>A0A840L570_9BURK</name>
<dbReference type="AlphaFoldDB" id="A0A840L570"/>
<evidence type="ECO:0000313" key="7">
    <source>
        <dbReference type="Proteomes" id="UP000562027"/>
    </source>
</evidence>
<dbReference type="Gene3D" id="1.10.10.10">
    <property type="entry name" value="Winged helix-like DNA-binding domain superfamily/Winged helix DNA-binding domain"/>
    <property type="match status" value="1"/>
</dbReference>
<comment type="caution">
    <text evidence="6">The sequence shown here is derived from an EMBL/GenBank/DDBJ whole genome shotgun (WGS) entry which is preliminary data.</text>
</comment>
<feature type="domain" description="HTH lysR-type" evidence="5">
    <location>
        <begin position="20"/>
        <end position="77"/>
    </location>
</feature>
<dbReference type="SUPFAM" id="SSF53850">
    <property type="entry name" value="Periplasmic binding protein-like II"/>
    <property type="match status" value="1"/>
</dbReference>